<evidence type="ECO:0000313" key="1">
    <source>
        <dbReference type="EMBL" id="GAA0946550.1"/>
    </source>
</evidence>
<gene>
    <name evidence="1" type="ORF">GCM10009550_21270</name>
</gene>
<organism evidence="1 2">
    <name type="scientific">Actinocorallia libanotica</name>
    <dbReference type="NCBI Taxonomy" id="46162"/>
    <lineage>
        <taxon>Bacteria</taxon>
        <taxon>Bacillati</taxon>
        <taxon>Actinomycetota</taxon>
        <taxon>Actinomycetes</taxon>
        <taxon>Streptosporangiales</taxon>
        <taxon>Thermomonosporaceae</taxon>
        <taxon>Actinocorallia</taxon>
    </lineage>
</organism>
<reference evidence="2" key="1">
    <citation type="journal article" date="2019" name="Int. J. Syst. Evol. Microbiol.">
        <title>The Global Catalogue of Microorganisms (GCM) 10K type strain sequencing project: providing services to taxonomists for standard genome sequencing and annotation.</title>
        <authorList>
            <consortium name="The Broad Institute Genomics Platform"/>
            <consortium name="The Broad Institute Genome Sequencing Center for Infectious Disease"/>
            <person name="Wu L."/>
            <person name="Ma J."/>
        </authorList>
    </citation>
    <scope>NUCLEOTIDE SEQUENCE [LARGE SCALE GENOMIC DNA]</scope>
    <source>
        <strain evidence="2">JCM 10696</strain>
    </source>
</reference>
<proteinExistence type="predicted"/>
<evidence type="ECO:0008006" key="3">
    <source>
        <dbReference type="Google" id="ProtNLM"/>
    </source>
</evidence>
<dbReference type="EMBL" id="BAAAHH010000006">
    <property type="protein sequence ID" value="GAA0946550.1"/>
    <property type="molecule type" value="Genomic_DNA"/>
</dbReference>
<keyword evidence="2" id="KW-1185">Reference proteome</keyword>
<dbReference type="RefSeq" id="WP_344239367.1">
    <property type="nucleotide sequence ID" value="NZ_BAAAHH010000006.1"/>
</dbReference>
<name>A0ABP4B5Y0_9ACTN</name>
<protein>
    <recommendedName>
        <fullName evidence="3">Secreted protein</fullName>
    </recommendedName>
</protein>
<sequence>MQAGRTTLTTLITVLAAVAVLPGCGVVAGMTGNRSEVCAEAQQVLTDFGTKLRSLPSTDNAAWGRAATDFATSLDTLSARSDDQELQRTLKDLAGAWRAASPAIGDSGDVAPMTALLRDQPEKLVAACD</sequence>
<accession>A0ABP4B5Y0</accession>
<dbReference type="Proteomes" id="UP001500665">
    <property type="component" value="Unassembled WGS sequence"/>
</dbReference>
<evidence type="ECO:0000313" key="2">
    <source>
        <dbReference type="Proteomes" id="UP001500665"/>
    </source>
</evidence>
<comment type="caution">
    <text evidence="1">The sequence shown here is derived from an EMBL/GenBank/DDBJ whole genome shotgun (WGS) entry which is preliminary data.</text>
</comment>